<protein>
    <submittedName>
        <fullName evidence="1">HAD hydrolase-like protein</fullName>
    </submittedName>
</protein>
<accession>A0A972GTW5</accession>
<sequence>MSSTRQIGRVKAVLFDFDGTLSTLRAGWEETMAPFFKEAISGSYSITPEESALLEQEIEDYIDQSTGIQTIFQMRWLAEKVKEKGWNVEILGEWDYKAEYNRRLLLKVEERVRGLRDGLYDPTDFLIKGSESLLEELHKEGIPMYIASGTDHPDVVNEAEVLGVKSYFKEIAGAPVGRADCSKEKVIQELLSQQDFRKEGLAVIGDGKVEIRLAKENGAAAFGLASDEIEREGINPIKQQRLEAAGADRIAGDFTDIAQWLEWLGISRRAE</sequence>
<dbReference type="Gene3D" id="3.40.50.1000">
    <property type="entry name" value="HAD superfamily/HAD-like"/>
    <property type="match status" value="1"/>
</dbReference>
<dbReference type="PANTHER" id="PTHR43434:SF1">
    <property type="entry name" value="PHOSPHOGLYCOLATE PHOSPHATASE"/>
    <property type="match status" value="1"/>
</dbReference>
<dbReference type="SUPFAM" id="SSF56784">
    <property type="entry name" value="HAD-like"/>
    <property type="match status" value="1"/>
</dbReference>
<proteinExistence type="predicted"/>
<dbReference type="InterPro" id="IPR036412">
    <property type="entry name" value="HAD-like_sf"/>
</dbReference>
<dbReference type="InterPro" id="IPR050155">
    <property type="entry name" value="HAD-like_hydrolase_sf"/>
</dbReference>
<dbReference type="SFLD" id="SFLDS00003">
    <property type="entry name" value="Haloacid_Dehalogenase"/>
    <property type="match status" value="1"/>
</dbReference>
<dbReference type="RefSeq" id="WP_171654312.1">
    <property type="nucleotide sequence ID" value="NZ_WHOD01000087.1"/>
</dbReference>
<organism evidence="1 2">
    <name type="scientific">Paenibacillus foliorum</name>
    <dbReference type="NCBI Taxonomy" id="2654974"/>
    <lineage>
        <taxon>Bacteria</taxon>
        <taxon>Bacillati</taxon>
        <taxon>Bacillota</taxon>
        <taxon>Bacilli</taxon>
        <taxon>Bacillales</taxon>
        <taxon>Paenibacillaceae</taxon>
        <taxon>Paenibacillus</taxon>
    </lineage>
</organism>
<evidence type="ECO:0000313" key="2">
    <source>
        <dbReference type="Proteomes" id="UP000641588"/>
    </source>
</evidence>
<dbReference type="CDD" id="cd01427">
    <property type="entry name" value="HAD_like"/>
    <property type="match status" value="1"/>
</dbReference>
<gene>
    <name evidence="1" type="ORF">GC093_23135</name>
</gene>
<evidence type="ECO:0000313" key="1">
    <source>
        <dbReference type="EMBL" id="NOU96095.1"/>
    </source>
</evidence>
<dbReference type="AlphaFoldDB" id="A0A972GTW5"/>
<dbReference type="Pfam" id="PF00702">
    <property type="entry name" value="Hydrolase"/>
    <property type="match status" value="1"/>
</dbReference>
<comment type="caution">
    <text evidence="1">The sequence shown here is derived from an EMBL/GenBank/DDBJ whole genome shotgun (WGS) entry which is preliminary data.</text>
</comment>
<dbReference type="Proteomes" id="UP000641588">
    <property type="component" value="Unassembled WGS sequence"/>
</dbReference>
<keyword evidence="2" id="KW-1185">Reference proteome</keyword>
<reference evidence="1" key="1">
    <citation type="submission" date="2019-10" db="EMBL/GenBank/DDBJ databases">
        <title>Description of Paenibacillus glebae sp. nov.</title>
        <authorList>
            <person name="Carlier A."/>
            <person name="Qi S."/>
        </authorList>
    </citation>
    <scope>NUCLEOTIDE SEQUENCE</scope>
    <source>
        <strain evidence="1">LMG 31456</strain>
    </source>
</reference>
<dbReference type="GO" id="GO:0008967">
    <property type="term" value="F:phosphoglycolate phosphatase activity"/>
    <property type="evidence" value="ECO:0007669"/>
    <property type="project" value="TreeGrafter"/>
</dbReference>
<dbReference type="GO" id="GO:0006281">
    <property type="term" value="P:DNA repair"/>
    <property type="evidence" value="ECO:0007669"/>
    <property type="project" value="TreeGrafter"/>
</dbReference>
<dbReference type="InterPro" id="IPR023214">
    <property type="entry name" value="HAD_sf"/>
</dbReference>
<dbReference type="GO" id="GO:0005829">
    <property type="term" value="C:cytosol"/>
    <property type="evidence" value="ECO:0007669"/>
    <property type="project" value="TreeGrafter"/>
</dbReference>
<name>A0A972GTW5_9BACL</name>
<dbReference type="EMBL" id="WHOD01000087">
    <property type="protein sequence ID" value="NOU96095.1"/>
    <property type="molecule type" value="Genomic_DNA"/>
</dbReference>
<dbReference type="SFLD" id="SFLDG01129">
    <property type="entry name" value="C1.5:_HAD__Beta-PGM__Phosphata"/>
    <property type="match status" value="1"/>
</dbReference>
<dbReference type="PANTHER" id="PTHR43434">
    <property type="entry name" value="PHOSPHOGLYCOLATE PHOSPHATASE"/>
    <property type="match status" value="1"/>
</dbReference>
<keyword evidence="1" id="KW-0378">Hydrolase</keyword>